<keyword evidence="11" id="KW-0677">Repeat</keyword>
<feature type="region of interest" description="Disordered" evidence="20">
    <location>
        <begin position="298"/>
        <end position="330"/>
    </location>
</feature>
<evidence type="ECO:0000256" key="11">
    <source>
        <dbReference type="ARBA" id="ARBA00022737"/>
    </source>
</evidence>
<comment type="cofactor">
    <cofactor evidence="1">
        <name>Mg(2+)</name>
        <dbReference type="ChEBI" id="CHEBI:18420"/>
    </cofactor>
</comment>
<comment type="similarity">
    <text evidence="4">Belongs to the protein kinase superfamily. CAMK Ser/Thr protein kinase family. PKD subfamily.</text>
</comment>
<keyword evidence="9" id="KW-0808">Transferase</keyword>
<protein>
    <recommendedName>
        <fullName evidence="5">protein kinase C</fullName>
        <ecNumber evidence="5">2.7.11.13</ecNumber>
    </recommendedName>
</protein>
<evidence type="ECO:0000256" key="4">
    <source>
        <dbReference type="ARBA" id="ARBA00008582"/>
    </source>
</evidence>
<dbReference type="GO" id="GO:0005829">
    <property type="term" value="C:cytosol"/>
    <property type="evidence" value="ECO:0007669"/>
    <property type="project" value="TreeGrafter"/>
</dbReference>
<keyword evidence="13" id="KW-0863">Zinc-finger</keyword>
<evidence type="ECO:0000256" key="14">
    <source>
        <dbReference type="ARBA" id="ARBA00022777"/>
    </source>
</evidence>
<feature type="non-terminal residue" evidence="23">
    <location>
        <position position="468"/>
    </location>
</feature>
<dbReference type="CDD" id="cd01239">
    <property type="entry name" value="PH_PKD"/>
    <property type="match status" value="1"/>
</dbReference>
<evidence type="ECO:0000256" key="15">
    <source>
        <dbReference type="ARBA" id="ARBA00022833"/>
    </source>
</evidence>
<keyword evidence="10" id="KW-0479">Metal-binding</keyword>
<dbReference type="PROSITE" id="PS50003">
    <property type="entry name" value="PH_DOMAIN"/>
    <property type="match status" value="1"/>
</dbReference>
<evidence type="ECO:0000256" key="13">
    <source>
        <dbReference type="ARBA" id="ARBA00022771"/>
    </source>
</evidence>
<dbReference type="PROSITE" id="PS00479">
    <property type="entry name" value="ZF_DAG_PE_1"/>
    <property type="match status" value="1"/>
</dbReference>
<evidence type="ECO:0000256" key="3">
    <source>
        <dbReference type="ARBA" id="ARBA00004496"/>
    </source>
</evidence>
<evidence type="ECO:0000256" key="8">
    <source>
        <dbReference type="ARBA" id="ARBA00022553"/>
    </source>
</evidence>
<feature type="domain" description="Phorbol-ester/DAG-type" evidence="22">
    <location>
        <begin position="113"/>
        <end position="163"/>
    </location>
</feature>
<dbReference type="PANTHER" id="PTHR22968">
    <property type="entry name" value="PROTEIN KINASE C, MU"/>
    <property type="match status" value="1"/>
</dbReference>
<dbReference type="FunFam" id="3.30.60.20:FF:000019">
    <property type="entry name" value="Serine/threonine-protein kinase"/>
    <property type="match status" value="1"/>
</dbReference>
<dbReference type="GO" id="GO:0016020">
    <property type="term" value="C:membrane"/>
    <property type="evidence" value="ECO:0007669"/>
    <property type="project" value="UniProtKB-SubCell"/>
</dbReference>
<comment type="catalytic activity">
    <reaction evidence="19">
        <text>L-threonyl-[protein] + ATP = O-phospho-L-threonyl-[protein] + ADP + H(+)</text>
        <dbReference type="Rhea" id="RHEA:46608"/>
        <dbReference type="Rhea" id="RHEA-COMP:11060"/>
        <dbReference type="Rhea" id="RHEA-COMP:11605"/>
        <dbReference type="ChEBI" id="CHEBI:15378"/>
        <dbReference type="ChEBI" id="CHEBI:30013"/>
        <dbReference type="ChEBI" id="CHEBI:30616"/>
        <dbReference type="ChEBI" id="CHEBI:61977"/>
        <dbReference type="ChEBI" id="CHEBI:456216"/>
        <dbReference type="EC" id="2.7.11.13"/>
    </reaction>
</comment>
<name>A0AAD9C2R0_DISEL</name>
<comment type="subcellular location">
    <subcellularLocation>
        <location evidence="3">Cytoplasm</location>
    </subcellularLocation>
    <subcellularLocation>
        <location evidence="2">Membrane</location>
    </subcellularLocation>
</comment>
<dbReference type="FunFam" id="2.30.29.30:FF:000056">
    <property type="entry name" value="Serine/threonine-protein kinase"/>
    <property type="match status" value="1"/>
</dbReference>
<keyword evidence="12" id="KW-0547">Nucleotide-binding</keyword>
<sequence>IGLSREPVLLDAAELSLSQVREVACSIVDQKVTEREVRVTPCEAPRIISAADDFHIPECVFYGMYEKILLFRHDQTSENVLQLLRSASQIQEGDLVEAVLSASATVEDFQIRPHCLFVHSYRAPTFCDHCGEMLWGLVRQGLKCEGCGLNYHKRCAFKIPNNCSGVRRRRRSSNVSLTGGLINLGPPFCRASPPHYTMRRYWSSPVSPSMEQKAQLDYFPGRERRASSQSYVGRPIELDKILLSKVKVPHTFLIHSYTRPTICQHCKKLLKGLFRQGLQCKDLLSPGAESDIVMVEGGLDDHDDERGGARPPVTTSSDESGSVRQTHKRKTSNVMKEGWMVHYTSKDTLRKRHYWRLDSKCITLFQNDTGSKYYKEIPLSEILTLEPAQAFSLLPDGANLHCFEITTASLVYYVGENLQRVESSVSGSSIKVSGLGQDVARMWEMAIQHALMPAVSTGISHNSHRSGH</sequence>
<organism evidence="23 24">
    <name type="scientific">Dissostichus eleginoides</name>
    <name type="common">Patagonian toothfish</name>
    <name type="synonym">Dissostichus amissus</name>
    <dbReference type="NCBI Taxonomy" id="100907"/>
    <lineage>
        <taxon>Eukaryota</taxon>
        <taxon>Metazoa</taxon>
        <taxon>Chordata</taxon>
        <taxon>Craniata</taxon>
        <taxon>Vertebrata</taxon>
        <taxon>Euteleostomi</taxon>
        <taxon>Actinopterygii</taxon>
        <taxon>Neopterygii</taxon>
        <taxon>Teleostei</taxon>
        <taxon>Neoteleostei</taxon>
        <taxon>Acanthomorphata</taxon>
        <taxon>Eupercaria</taxon>
        <taxon>Perciformes</taxon>
        <taxon>Notothenioidei</taxon>
        <taxon>Nototheniidae</taxon>
        <taxon>Dissostichus</taxon>
    </lineage>
</organism>
<keyword evidence="15" id="KW-0862">Zinc</keyword>
<dbReference type="SUPFAM" id="SSF57889">
    <property type="entry name" value="Cysteine-rich domain"/>
    <property type="match status" value="2"/>
</dbReference>
<keyword evidence="8" id="KW-0597">Phosphoprotein</keyword>
<dbReference type="Pfam" id="PF00169">
    <property type="entry name" value="PH"/>
    <property type="match status" value="1"/>
</dbReference>
<dbReference type="Pfam" id="PF25525">
    <property type="entry name" value="Ubiquitin_PRKD1_N"/>
    <property type="match status" value="1"/>
</dbReference>
<dbReference type="Proteomes" id="UP001228049">
    <property type="component" value="Unassembled WGS sequence"/>
</dbReference>
<evidence type="ECO:0000313" key="24">
    <source>
        <dbReference type="Proteomes" id="UP001228049"/>
    </source>
</evidence>
<dbReference type="EMBL" id="JASDAP010000011">
    <property type="protein sequence ID" value="KAK1893447.1"/>
    <property type="molecule type" value="Genomic_DNA"/>
</dbReference>
<dbReference type="InterPro" id="IPR011993">
    <property type="entry name" value="PH-like_dom_sf"/>
</dbReference>
<keyword evidence="18" id="KW-0472">Membrane</keyword>
<dbReference type="InterPro" id="IPR020454">
    <property type="entry name" value="DAG/PE-bd"/>
</dbReference>
<dbReference type="InterPro" id="IPR057764">
    <property type="entry name" value="Ubiquitin_PRKD1-3_N"/>
</dbReference>
<evidence type="ECO:0000256" key="16">
    <source>
        <dbReference type="ARBA" id="ARBA00022840"/>
    </source>
</evidence>
<evidence type="ECO:0000256" key="2">
    <source>
        <dbReference type="ARBA" id="ARBA00004370"/>
    </source>
</evidence>
<dbReference type="Pfam" id="PF00130">
    <property type="entry name" value="C1_1"/>
    <property type="match status" value="2"/>
</dbReference>
<dbReference type="GO" id="GO:0004697">
    <property type="term" value="F:diacylglycerol-dependent serine/threonine kinase activity"/>
    <property type="evidence" value="ECO:0007669"/>
    <property type="project" value="UniProtKB-EC"/>
</dbReference>
<keyword evidence="16" id="KW-0067">ATP-binding</keyword>
<evidence type="ECO:0000256" key="18">
    <source>
        <dbReference type="ARBA" id="ARBA00023136"/>
    </source>
</evidence>
<dbReference type="EC" id="2.7.11.13" evidence="5"/>
<dbReference type="InterPro" id="IPR046349">
    <property type="entry name" value="C1-like_sf"/>
</dbReference>
<dbReference type="SMART" id="SM00233">
    <property type="entry name" value="PH"/>
    <property type="match status" value="1"/>
</dbReference>
<keyword evidence="14 23" id="KW-0418">Kinase</keyword>
<keyword evidence="7" id="KW-0723">Serine/threonine-protein kinase</keyword>
<feature type="domain" description="Phorbol-ester/DAG-type" evidence="22">
    <location>
        <begin position="249"/>
        <end position="280"/>
    </location>
</feature>
<dbReference type="PANTHER" id="PTHR22968:SF9">
    <property type="entry name" value="SERINE_THREONINE-PROTEIN KINASE D1"/>
    <property type="match status" value="1"/>
</dbReference>
<feature type="compositionally biased region" description="Polar residues" evidence="20">
    <location>
        <begin position="313"/>
        <end position="324"/>
    </location>
</feature>
<evidence type="ECO:0000259" key="21">
    <source>
        <dbReference type="PROSITE" id="PS50003"/>
    </source>
</evidence>
<comment type="caution">
    <text evidence="23">The sequence shown here is derived from an EMBL/GenBank/DDBJ whole genome shotgun (WGS) entry which is preliminary data.</text>
</comment>
<dbReference type="AlphaFoldDB" id="A0AAD9C2R0"/>
<evidence type="ECO:0000256" key="7">
    <source>
        <dbReference type="ARBA" id="ARBA00022527"/>
    </source>
</evidence>
<dbReference type="GO" id="GO:0035556">
    <property type="term" value="P:intracellular signal transduction"/>
    <property type="evidence" value="ECO:0007669"/>
    <property type="project" value="TreeGrafter"/>
</dbReference>
<dbReference type="GO" id="GO:0005524">
    <property type="term" value="F:ATP binding"/>
    <property type="evidence" value="ECO:0007669"/>
    <property type="project" value="UniProtKB-KW"/>
</dbReference>
<dbReference type="InterPro" id="IPR002219">
    <property type="entry name" value="PKC_DAG/PE"/>
</dbReference>
<dbReference type="PROSITE" id="PS50081">
    <property type="entry name" value="ZF_DAG_PE_2"/>
    <property type="match status" value="2"/>
</dbReference>
<feature type="non-terminal residue" evidence="23">
    <location>
        <position position="1"/>
    </location>
</feature>
<evidence type="ECO:0000256" key="19">
    <source>
        <dbReference type="ARBA" id="ARBA00047272"/>
    </source>
</evidence>
<dbReference type="PRINTS" id="PR00008">
    <property type="entry name" value="DAGPEDOMAIN"/>
</dbReference>
<evidence type="ECO:0000256" key="10">
    <source>
        <dbReference type="ARBA" id="ARBA00022723"/>
    </source>
</evidence>
<dbReference type="GO" id="GO:0007200">
    <property type="term" value="P:phospholipase C-activating G protein-coupled receptor signaling pathway"/>
    <property type="evidence" value="ECO:0007669"/>
    <property type="project" value="TreeGrafter"/>
</dbReference>
<feature type="domain" description="PH" evidence="21">
    <location>
        <begin position="333"/>
        <end position="452"/>
    </location>
</feature>
<evidence type="ECO:0000256" key="12">
    <source>
        <dbReference type="ARBA" id="ARBA00022741"/>
    </source>
</evidence>
<accession>A0AAD9C2R0</accession>
<evidence type="ECO:0000256" key="6">
    <source>
        <dbReference type="ARBA" id="ARBA00022490"/>
    </source>
</evidence>
<dbReference type="SMART" id="SM00109">
    <property type="entry name" value="C1"/>
    <property type="match status" value="2"/>
</dbReference>
<dbReference type="InterPro" id="IPR001849">
    <property type="entry name" value="PH_domain"/>
</dbReference>
<evidence type="ECO:0000259" key="22">
    <source>
        <dbReference type="PROSITE" id="PS50081"/>
    </source>
</evidence>
<evidence type="ECO:0000256" key="17">
    <source>
        <dbReference type="ARBA" id="ARBA00022842"/>
    </source>
</evidence>
<evidence type="ECO:0000256" key="1">
    <source>
        <dbReference type="ARBA" id="ARBA00001946"/>
    </source>
</evidence>
<dbReference type="SUPFAM" id="SSF50729">
    <property type="entry name" value="PH domain-like"/>
    <property type="match status" value="1"/>
</dbReference>
<evidence type="ECO:0000256" key="9">
    <source>
        <dbReference type="ARBA" id="ARBA00022679"/>
    </source>
</evidence>
<evidence type="ECO:0000256" key="5">
    <source>
        <dbReference type="ARBA" id="ARBA00012429"/>
    </source>
</evidence>
<keyword evidence="6" id="KW-0963">Cytoplasm</keyword>
<gene>
    <name evidence="23" type="ORF">KUDE01_018911</name>
</gene>
<dbReference type="Gene3D" id="3.30.60.20">
    <property type="match status" value="2"/>
</dbReference>
<dbReference type="GO" id="GO:0008270">
    <property type="term" value="F:zinc ion binding"/>
    <property type="evidence" value="ECO:0007669"/>
    <property type="project" value="UniProtKB-KW"/>
</dbReference>
<reference evidence="23" key="1">
    <citation type="submission" date="2023-04" db="EMBL/GenBank/DDBJ databases">
        <title>Chromosome-level genome of Chaenocephalus aceratus.</title>
        <authorList>
            <person name="Park H."/>
        </authorList>
    </citation>
    <scope>NUCLEOTIDE SEQUENCE</scope>
    <source>
        <strain evidence="23">DE</strain>
        <tissue evidence="23">Muscle</tissue>
    </source>
</reference>
<keyword evidence="24" id="KW-1185">Reference proteome</keyword>
<evidence type="ECO:0000256" key="20">
    <source>
        <dbReference type="SAM" id="MobiDB-lite"/>
    </source>
</evidence>
<evidence type="ECO:0000313" key="23">
    <source>
        <dbReference type="EMBL" id="KAK1893447.1"/>
    </source>
</evidence>
<proteinExistence type="inferred from homology"/>
<keyword evidence="17" id="KW-0460">Magnesium</keyword>
<dbReference type="Gene3D" id="2.30.29.30">
    <property type="entry name" value="Pleckstrin-homology domain (PH domain)/Phosphotyrosine-binding domain (PTB)"/>
    <property type="match status" value="1"/>
</dbReference>